<comment type="caution">
    <text evidence="2">The sequence shown here is derived from an EMBL/GenBank/DDBJ whole genome shotgun (WGS) entry which is preliminary data.</text>
</comment>
<sequence length="297" mass="34536">MIPAEFFKKIRRIEIRTNRLVDTLFAGEYRSIFKGKGMEFLDVREYEIGDDVRTIDWKVTARMGSPHVKIFAQERELLVFLVVDASGSTRFGSKELLKSELAAEIAATIAFSAIKNNDKVGLLFFTDQVEKFIPPRKGRNHVLRLIRDILYFQPRHHRTDPTVAIEFLIHALKRRGIIFFLTDFIGPGFDLESIRRPLSSLNSRHDLVVVLINDPFEMELPALGRILIEDAETGALLTIDTSNHKVRERYRVMRREQRLRVESFLTGLGIDRIAISTGEDYIPKLHRFFRERARRLR</sequence>
<dbReference type="AlphaFoldDB" id="A0A660SIE3"/>
<reference evidence="2 3" key="1">
    <citation type="submission" date="2018-06" db="EMBL/GenBank/DDBJ databases">
        <title>Extensive metabolic versatility and redundancy in microbially diverse, dynamic hydrothermal sediments.</title>
        <authorList>
            <person name="Dombrowski N."/>
            <person name="Teske A."/>
            <person name="Baker B.J."/>
        </authorList>
    </citation>
    <scope>NUCLEOTIDE SEQUENCE [LARGE SCALE GENOMIC DNA]</scope>
    <source>
        <strain evidence="2">B36_G15</strain>
    </source>
</reference>
<dbReference type="PANTHER" id="PTHR33608">
    <property type="entry name" value="BLL2464 PROTEIN"/>
    <property type="match status" value="1"/>
</dbReference>
<dbReference type="InterPro" id="IPR002881">
    <property type="entry name" value="DUF58"/>
</dbReference>
<dbReference type="Gene3D" id="3.40.50.410">
    <property type="entry name" value="von Willebrand factor, type A domain"/>
    <property type="match status" value="1"/>
</dbReference>
<dbReference type="InterPro" id="IPR036465">
    <property type="entry name" value="vWFA_dom_sf"/>
</dbReference>
<protein>
    <submittedName>
        <fullName evidence="2">DUF58 domain-containing protein</fullName>
    </submittedName>
</protein>
<name>A0A660SIE3_UNCW3</name>
<dbReference type="SMART" id="SM00327">
    <property type="entry name" value="VWA"/>
    <property type="match status" value="1"/>
</dbReference>
<dbReference type="InterPro" id="IPR002035">
    <property type="entry name" value="VWF_A"/>
</dbReference>
<gene>
    <name evidence="2" type="ORF">DRP53_04455</name>
</gene>
<evidence type="ECO:0000259" key="1">
    <source>
        <dbReference type="SMART" id="SM00327"/>
    </source>
</evidence>
<dbReference type="Pfam" id="PF01882">
    <property type="entry name" value="DUF58"/>
    <property type="match status" value="1"/>
</dbReference>
<accession>A0A660SIE3</accession>
<dbReference type="PANTHER" id="PTHR33608:SF6">
    <property type="entry name" value="BLL2464 PROTEIN"/>
    <property type="match status" value="1"/>
</dbReference>
<proteinExistence type="predicted"/>
<feature type="domain" description="VWFA" evidence="1">
    <location>
        <begin position="76"/>
        <end position="243"/>
    </location>
</feature>
<organism evidence="2 3">
    <name type="scientific">candidate division WOR-3 bacterium</name>
    <dbReference type="NCBI Taxonomy" id="2052148"/>
    <lineage>
        <taxon>Bacteria</taxon>
        <taxon>Bacteria division WOR-3</taxon>
    </lineage>
</organism>
<dbReference type="Proteomes" id="UP000268469">
    <property type="component" value="Unassembled WGS sequence"/>
</dbReference>
<dbReference type="EMBL" id="QNBE01000034">
    <property type="protein sequence ID" value="RKX70589.1"/>
    <property type="molecule type" value="Genomic_DNA"/>
</dbReference>
<evidence type="ECO:0000313" key="2">
    <source>
        <dbReference type="EMBL" id="RKX70589.1"/>
    </source>
</evidence>
<evidence type="ECO:0000313" key="3">
    <source>
        <dbReference type="Proteomes" id="UP000268469"/>
    </source>
</evidence>
<dbReference type="SUPFAM" id="SSF53300">
    <property type="entry name" value="vWA-like"/>
    <property type="match status" value="1"/>
</dbReference>